<accession>A0A066XTA6</accession>
<evidence type="ECO:0000313" key="3">
    <source>
        <dbReference type="Proteomes" id="UP000027238"/>
    </source>
</evidence>
<dbReference type="Proteomes" id="UP000027238">
    <property type="component" value="Unassembled WGS sequence"/>
</dbReference>
<evidence type="ECO:0000313" key="2">
    <source>
        <dbReference type="EMBL" id="KDN68986.1"/>
    </source>
</evidence>
<proteinExistence type="predicted"/>
<keyword evidence="3" id="KW-1185">Reference proteome</keyword>
<dbReference type="EMBL" id="JMSE01000582">
    <property type="protein sequence ID" value="KDN68986.1"/>
    <property type="molecule type" value="Genomic_DNA"/>
</dbReference>
<sequence>MFRHETETLGFVLLPHPLLLEAETAFILSPFGFQQWGGGPSVGPHESHDGRFHAGGKKCRPLKQTGRSSVRLRRPFLVVRYRAAGGGGGGGGTMTANERRVQSAIARPYRGSGDGGGGRRLLGHRITTKMSSLLDRQQS</sequence>
<organism evidence="2 3">
    <name type="scientific">Colletotrichum sublineola</name>
    <name type="common">Sorghum anthracnose fungus</name>
    <dbReference type="NCBI Taxonomy" id="1173701"/>
    <lineage>
        <taxon>Eukaryota</taxon>
        <taxon>Fungi</taxon>
        <taxon>Dikarya</taxon>
        <taxon>Ascomycota</taxon>
        <taxon>Pezizomycotina</taxon>
        <taxon>Sordariomycetes</taxon>
        <taxon>Hypocreomycetidae</taxon>
        <taxon>Glomerellales</taxon>
        <taxon>Glomerellaceae</taxon>
        <taxon>Colletotrichum</taxon>
        <taxon>Colletotrichum graminicola species complex</taxon>
    </lineage>
</organism>
<reference evidence="3" key="1">
    <citation type="journal article" date="2014" name="Genome Announc.">
        <title>Draft genome sequence of Colletotrichum sublineola, a destructive pathogen of cultivated sorghum.</title>
        <authorList>
            <person name="Baroncelli R."/>
            <person name="Sanz-Martin J.M."/>
            <person name="Rech G.E."/>
            <person name="Sukno S.A."/>
            <person name="Thon M.R."/>
        </authorList>
    </citation>
    <scope>NUCLEOTIDE SEQUENCE [LARGE SCALE GENOMIC DNA]</scope>
    <source>
        <strain evidence="3">TX430BB</strain>
    </source>
</reference>
<feature type="region of interest" description="Disordered" evidence="1">
    <location>
        <begin position="39"/>
        <end position="67"/>
    </location>
</feature>
<protein>
    <submittedName>
        <fullName evidence="2">Uncharacterized protein</fullName>
    </submittedName>
</protein>
<name>A0A066XTA6_COLSU</name>
<evidence type="ECO:0000256" key="1">
    <source>
        <dbReference type="SAM" id="MobiDB-lite"/>
    </source>
</evidence>
<gene>
    <name evidence="2" type="ORF">CSUB01_05619</name>
</gene>
<dbReference type="AlphaFoldDB" id="A0A066XTA6"/>
<dbReference type="HOGENOM" id="CLU_1844970_0_0_1"/>
<comment type="caution">
    <text evidence="2">The sequence shown here is derived from an EMBL/GenBank/DDBJ whole genome shotgun (WGS) entry which is preliminary data.</text>
</comment>